<dbReference type="Pfam" id="PF09485">
    <property type="entry name" value="CRISPR_Cse2"/>
    <property type="match status" value="1"/>
</dbReference>
<dbReference type="EMBL" id="JACIEQ010000001">
    <property type="protein sequence ID" value="MBB4021090.1"/>
    <property type="molecule type" value="Genomic_DNA"/>
</dbReference>
<name>A0A840C7N1_9RHOB</name>
<evidence type="ECO:0000313" key="2">
    <source>
        <dbReference type="Proteomes" id="UP000585681"/>
    </source>
</evidence>
<dbReference type="NCBIfam" id="TIGR02548">
    <property type="entry name" value="casB_cse2"/>
    <property type="match status" value="1"/>
</dbReference>
<dbReference type="AlphaFoldDB" id="A0A840C7N1"/>
<gene>
    <name evidence="1" type="ORF">GGR17_000881</name>
</gene>
<organism evidence="1 2">
    <name type="scientific">Actibacterium naphthalenivorans</name>
    <dbReference type="NCBI Taxonomy" id="1614693"/>
    <lineage>
        <taxon>Bacteria</taxon>
        <taxon>Pseudomonadati</taxon>
        <taxon>Pseudomonadota</taxon>
        <taxon>Alphaproteobacteria</taxon>
        <taxon>Rhodobacterales</taxon>
        <taxon>Roseobacteraceae</taxon>
        <taxon>Actibacterium</taxon>
    </lineage>
</organism>
<keyword evidence="2" id="KW-1185">Reference proteome</keyword>
<dbReference type="RefSeq" id="WP_054537933.1">
    <property type="nucleotide sequence ID" value="NZ_JACIEQ010000001.1"/>
</dbReference>
<dbReference type="CDD" id="cd09731">
    <property type="entry name" value="Cse2_I-E"/>
    <property type="match status" value="1"/>
</dbReference>
<accession>A0A840C7N1</accession>
<dbReference type="InterPro" id="IPR038287">
    <property type="entry name" value="Cse2_sf"/>
</dbReference>
<dbReference type="InterPro" id="IPR013382">
    <property type="entry name" value="CRISPR-assoc_prot_Cse2"/>
</dbReference>
<evidence type="ECO:0000313" key="1">
    <source>
        <dbReference type="EMBL" id="MBB4021090.1"/>
    </source>
</evidence>
<dbReference type="Gene3D" id="1.10.520.40">
    <property type="entry name" value="CRISPR-associated protein Cse2"/>
    <property type="match status" value="1"/>
</dbReference>
<comment type="caution">
    <text evidence="1">The sequence shown here is derived from an EMBL/GenBank/DDBJ whole genome shotgun (WGS) entry which is preliminary data.</text>
</comment>
<sequence>MSKHEKTKRPGQIILGWWTRELGSRKTGEQKALSARLRRGDDVTVLCHKPVHQLAQALGLRDGTRIARLARVLAHVREDAKASLPRRLGVGDPPALSPLRFERLVQSSDEDVETAIRRALPTVRHSVNVAHLGAAILFWNDRTRTNWCFDYYRAVAPWDNQPEDVSQ</sequence>
<protein>
    <submittedName>
        <fullName evidence="1">CRISPR system Cascade subunit CasB</fullName>
    </submittedName>
</protein>
<reference evidence="1" key="1">
    <citation type="submission" date="2020-08" db="EMBL/GenBank/DDBJ databases">
        <title>Genomic Encyclopedia of Type Strains, Phase IV (KMG-IV): sequencing the most valuable type-strain genomes for metagenomic binning, comparative biology and taxonomic classification.</title>
        <authorList>
            <person name="Goeker M."/>
        </authorList>
    </citation>
    <scope>NUCLEOTIDE SEQUENCE [LARGE SCALE GENOMIC DNA]</scope>
    <source>
        <strain evidence="1">DSM 105040</strain>
    </source>
</reference>
<proteinExistence type="predicted"/>
<dbReference type="Proteomes" id="UP000585681">
    <property type="component" value="Unassembled WGS sequence"/>
</dbReference>